<protein>
    <submittedName>
        <fullName evidence="6">Zn(2)-C6 fungal-type DNA-binding domain-containing protein</fullName>
    </submittedName>
</protein>
<sequence>MPGEPRNRTTKPSSTRKGVPHKRPRKRLSCEPCRVSKLRCDRLQPCSACRRRECESACTFGPSRGTVTNNTLTEESVSPVCDSSAFPPPSLEPVTAASTVDEGHHDTTSTFRQSPGNARPVHSPRAEPLSSIASWNAVLERPTSGRDDSAGRDIDPFASFAFGPKRPKSELLDLLPSKTTREFLISRYFTYQAPLFHILHGPTFQQQYADFARDPAQASLSWLALLFTLCSLAAQTLEAGDPVLRECQPSWSEADPCDPRSLSRHLRGAALACLSEARFMVRYDLNTLEAVLIMTYGICHSEGVDRAWVFLGVALNMGIVLRCNADHLNQNFIQQQRRWRCWAGIRMLYTYQGILFRDVDLSFLLAFPSPMPAEVDDSDIHVDALHKSVTYPNSMSLMKFKLRLFELSTQICSRLSNSSTFDEAATNHFDALIGAEQQQWTSAFLPSGCPSFFDTAGFAYWCILETYAYQLYLLIHRPFYHSQSPKFLPSSRKRYAESSVALLETFEKLCELPTLRPYRWLVNGMTSFNALQGVVALAACLIDKHGQDGNIASHRAVFDATVLRIESLQGTSPVCERAYPTIKAIQIQISTLSSGEDYVSPREWDPRTDWLDLNSIDWAFWENFTDNAELYAEYVEGSQMAGSVFQELLEFYNKLEHLNHKVKTGNHKDCTSLHIVVQTCNITAVKLLLAKEDACISETGPDDKTAKSLALYNFSSDLSHLLQTLRIYGELRDAGAASNEVFAAMVPTDEDTYTMMRSGDPGIAVIT</sequence>
<dbReference type="AlphaFoldDB" id="A0A8H5U9Y9"/>
<keyword evidence="7" id="KW-1185">Reference proteome</keyword>
<accession>A0A8H5U9Y9</accession>
<dbReference type="InterPro" id="IPR001138">
    <property type="entry name" value="Zn2Cys6_DnaBD"/>
</dbReference>
<dbReference type="GO" id="GO:0003677">
    <property type="term" value="F:DNA binding"/>
    <property type="evidence" value="ECO:0007669"/>
    <property type="project" value="UniProtKB-KW"/>
</dbReference>
<evidence type="ECO:0000256" key="1">
    <source>
        <dbReference type="ARBA" id="ARBA00004123"/>
    </source>
</evidence>
<evidence type="ECO:0000259" key="5">
    <source>
        <dbReference type="PROSITE" id="PS50048"/>
    </source>
</evidence>
<dbReference type="GO" id="GO:0005634">
    <property type="term" value="C:nucleus"/>
    <property type="evidence" value="ECO:0007669"/>
    <property type="project" value="UniProtKB-SubCell"/>
</dbReference>
<feature type="compositionally biased region" description="Basic residues" evidence="4">
    <location>
        <begin position="18"/>
        <end position="27"/>
    </location>
</feature>
<dbReference type="InterPro" id="IPR050613">
    <property type="entry name" value="Sec_Metabolite_Reg"/>
</dbReference>
<dbReference type="Proteomes" id="UP000562682">
    <property type="component" value="Unassembled WGS sequence"/>
</dbReference>
<organism evidence="6 7">
    <name type="scientific">Fusarium denticulatum</name>
    <dbReference type="NCBI Taxonomy" id="48507"/>
    <lineage>
        <taxon>Eukaryota</taxon>
        <taxon>Fungi</taxon>
        <taxon>Dikarya</taxon>
        <taxon>Ascomycota</taxon>
        <taxon>Pezizomycotina</taxon>
        <taxon>Sordariomycetes</taxon>
        <taxon>Hypocreomycetidae</taxon>
        <taxon>Hypocreales</taxon>
        <taxon>Nectriaceae</taxon>
        <taxon>Fusarium</taxon>
        <taxon>Fusarium fujikuroi species complex</taxon>
    </lineage>
</organism>
<keyword evidence="3" id="KW-0539">Nucleus</keyword>
<keyword evidence="2" id="KW-0479">Metal-binding</keyword>
<evidence type="ECO:0000256" key="3">
    <source>
        <dbReference type="ARBA" id="ARBA00023242"/>
    </source>
</evidence>
<comment type="subcellular location">
    <subcellularLocation>
        <location evidence="1">Nucleus</location>
    </subcellularLocation>
</comment>
<feature type="region of interest" description="Disordered" evidence="4">
    <location>
        <begin position="1"/>
        <end position="27"/>
    </location>
</feature>
<feature type="domain" description="Zn(2)-C6 fungal-type" evidence="5">
    <location>
        <begin position="29"/>
        <end position="60"/>
    </location>
</feature>
<dbReference type="CDD" id="cd00067">
    <property type="entry name" value="GAL4"/>
    <property type="match status" value="1"/>
</dbReference>
<comment type="caution">
    <text evidence="6">The sequence shown here is derived from an EMBL/GenBank/DDBJ whole genome shotgun (WGS) entry which is preliminary data.</text>
</comment>
<dbReference type="PANTHER" id="PTHR31001:SF40">
    <property type="entry name" value="ZN(II)2CYS6 TRANSCRIPTION FACTOR (EUROFUNG)"/>
    <property type="match status" value="1"/>
</dbReference>
<dbReference type="InterPro" id="IPR036864">
    <property type="entry name" value="Zn2-C6_fun-type_DNA-bd_sf"/>
</dbReference>
<dbReference type="Pfam" id="PF00172">
    <property type="entry name" value="Zn_clus"/>
    <property type="match status" value="1"/>
</dbReference>
<dbReference type="PROSITE" id="PS00463">
    <property type="entry name" value="ZN2_CY6_FUNGAL_1"/>
    <property type="match status" value="1"/>
</dbReference>
<dbReference type="GO" id="GO:0000981">
    <property type="term" value="F:DNA-binding transcription factor activity, RNA polymerase II-specific"/>
    <property type="evidence" value="ECO:0007669"/>
    <property type="project" value="InterPro"/>
</dbReference>
<proteinExistence type="predicted"/>
<dbReference type="PROSITE" id="PS50048">
    <property type="entry name" value="ZN2_CY6_FUNGAL_2"/>
    <property type="match status" value="1"/>
</dbReference>
<evidence type="ECO:0000313" key="7">
    <source>
        <dbReference type="Proteomes" id="UP000562682"/>
    </source>
</evidence>
<dbReference type="PANTHER" id="PTHR31001">
    <property type="entry name" value="UNCHARACTERIZED TRANSCRIPTIONAL REGULATORY PROTEIN"/>
    <property type="match status" value="1"/>
</dbReference>
<name>A0A8H5U9Y9_9HYPO</name>
<dbReference type="Pfam" id="PF04082">
    <property type="entry name" value="Fungal_trans"/>
    <property type="match status" value="1"/>
</dbReference>
<dbReference type="InterPro" id="IPR036770">
    <property type="entry name" value="Ankyrin_rpt-contain_sf"/>
</dbReference>
<feature type="region of interest" description="Disordered" evidence="4">
    <location>
        <begin position="78"/>
        <end position="128"/>
    </location>
</feature>
<dbReference type="EMBL" id="JAAOAK010000142">
    <property type="protein sequence ID" value="KAF5686664.1"/>
    <property type="molecule type" value="Genomic_DNA"/>
</dbReference>
<dbReference type="Gene3D" id="4.10.240.10">
    <property type="entry name" value="Zn(2)-C6 fungal-type DNA-binding domain"/>
    <property type="match status" value="1"/>
</dbReference>
<dbReference type="InterPro" id="IPR007219">
    <property type="entry name" value="XnlR_reg_dom"/>
</dbReference>
<evidence type="ECO:0000256" key="4">
    <source>
        <dbReference type="SAM" id="MobiDB-lite"/>
    </source>
</evidence>
<evidence type="ECO:0000256" key="2">
    <source>
        <dbReference type="ARBA" id="ARBA00022723"/>
    </source>
</evidence>
<evidence type="ECO:0000313" key="6">
    <source>
        <dbReference type="EMBL" id="KAF5686664.1"/>
    </source>
</evidence>
<dbReference type="CDD" id="cd12148">
    <property type="entry name" value="fungal_TF_MHR"/>
    <property type="match status" value="1"/>
</dbReference>
<dbReference type="GO" id="GO:0006351">
    <property type="term" value="P:DNA-templated transcription"/>
    <property type="evidence" value="ECO:0007669"/>
    <property type="project" value="InterPro"/>
</dbReference>
<reference evidence="6 7" key="1">
    <citation type="submission" date="2020-05" db="EMBL/GenBank/DDBJ databases">
        <title>Identification and distribution of gene clusters putatively required for synthesis of sphingolipid metabolism inhibitors in phylogenetically diverse species of the filamentous fungus Fusarium.</title>
        <authorList>
            <person name="Kim H.-S."/>
            <person name="Busman M."/>
            <person name="Brown D.W."/>
            <person name="Divon H."/>
            <person name="Uhlig S."/>
            <person name="Proctor R.H."/>
        </authorList>
    </citation>
    <scope>NUCLEOTIDE SEQUENCE [LARGE SCALE GENOMIC DNA]</scope>
    <source>
        <strain evidence="6 7">NRRL 25311</strain>
    </source>
</reference>
<gene>
    <name evidence="6" type="ORF">FDENT_5665</name>
</gene>
<dbReference type="SUPFAM" id="SSF48403">
    <property type="entry name" value="Ankyrin repeat"/>
    <property type="match status" value="1"/>
</dbReference>
<dbReference type="SUPFAM" id="SSF57701">
    <property type="entry name" value="Zn2/Cys6 DNA-binding domain"/>
    <property type="match status" value="1"/>
</dbReference>
<keyword evidence="6" id="KW-0238">DNA-binding</keyword>
<dbReference type="SMART" id="SM00066">
    <property type="entry name" value="GAL4"/>
    <property type="match status" value="1"/>
</dbReference>
<dbReference type="GO" id="GO:0008270">
    <property type="term" value="F:zinc ion binding"/>
    <property type="evidence" value="ECO:0007669"/>
    <property type="project" value="InterPro"/>
</dbReference>